<dbReference type="GO" id="GO:0008017">
    <property type="term" value="F:microtubule binding"/>
    <property type="evidence" value="ECO:0007669"/>
    <property type="project" value="InterPro"/>
</dbReference>
<evidence type="ECO:0000256" key="2">
    <source>
        <dbReference type="ARBA" id="ARBA00005885"/>
    </source>
</evidence>
<evidence type="ECO:0000256" key="6">
    <source>
        <dbReference type="SAM" id="Coils"/>
    </source>
</evidence>
<dbReference type="STRING" id="4536.A0A0E0HTA5"/>
<feature type="region of interest" description="Disordered" evidence="7">
    <location>
        <begin position="421"/>
        <end position="449"/>
    </location>
</feature>
<dbReference type="InterPro" id="IPR027329">
    <property type="entry name" value="TPX2_C"/>
</dbReference>
<feature type="domain" description="TPX2 C-terminal" evidence="8">
    <location>
        <begin position="228"/>
        <end position="303"/>
    </location>
</feature>
<dbReference type="PANTHER" id="PTHR31358">
    <property type="entry name" value="PROTEIN WVD2-LIKE 4"/>
    <property type="match status" value="1"/>
</dbReference>
<feature type="compositionally biased region" description="Basic and acidic residues" evidence="7">
    <location>
        <begin position="133"/>
        <end position="143"/>
    </location>
</feature>
<dbReference type="InterPro" id="IPR044833">
    <property type="entry name" value="WDL5/6"/>
</dbReference>
<feature type="region of interest" description="Disordered" evidence="7">
    <location>
        <begin position="191"/>
        <end position="220"/>
    </location>
</feature>
<keyword evidence="10" id="KW-1185">Reference proteome</keyword>
<keyword evidence="3" id="KW-0963">Cytoplasm</keyword>
<evidence type="ECO:0000256" key="4">
    <source>
        <dbReference type="ARBA" id="ARBA00022701"/>
    </source>
</evidence>
<feature type="coiled-coil region" evidence="6">
    <location>
        <begin position="243"/>
        <end position="270"/>
    </location>
</feature>
<comment type="subcellular location">
    <subcellularLocation>
        <location evidence="1">Cytoplasm</location>
        <location evidence="1">Cytoskeleton</location>
    </subcellularLocation>
</comment>
<dbReference type="EnsemblPlants" id="ONIVA06G24270.1">
    <property type="protein sequence ID" value="ONIVA06G24270.1"/>
    <property type="gene ID" value="ONIVA06G24270"/>
</dbReference>
<keyword evidence="6" id="KW-0175">Coiled coil</keyword>
<feature type="region of interest" description="Disordered" evidence="7">
    <location>
        <begin position="1"/>
        <end position="152"/>
    </location>
</feature>
<feature type="compositionally biased region" description="Basic and acidic residues" evidence="7">
    <location>
        <begin position="30"/>
        <end position="48"/>
    </location>
</feature>
<dbReference type="eggNOG" id="ENOG502REWY">
    <property type="taxonomic scope" value="Eukaryota"/>
</dbReference>
<sequence>MDEVAEIADAMGTVGIDNGASRKLLSNESLEERGEEHDVQADGAHSGESEVINPAEEVGGEATSQPEDVKPRVSKGSQSHSPKVTTKSQRQSPRSGDKSQARKNSPGSTYPKAPIARVSDPDLVDSSSCNDGADIKKKAEKSSFRPVARASQSLEDSKLIFFCEPFYQLPIEAHIDSVSCIDTFLIKPREKKKTQKTSNQCSVKNDEEEPNCEKVKPQRVGSTPAYGFAFKCDERAEKRREFYSKLEEKIHAQELEKSNMQAKSKETEEAELKKLRKSLNFRANPMPSFYKEPPPPKVELKKIPTTRARSPKLGRSKNTSSVSTEESTVPSSRPARLSLDERASQNGVKKVPAANTLRKPQRKSLPKLPSEQTVTEQVENNTSATDPVRELIRAQVTPDDQFGSFYKIDYTLAAWWPDSAASHGEGRRAGEPATSTTAGASPERGRRDSSSGVRCFVFFTGGERSRASVHSRRRCDGRRLSCPHERRRRLLAAVVVIVFLGVPEEAGVGAEDVAAGEARHHQEGIA</sequence>
<evidence type="ECO:0000313" key="10">
    <source>
        <dbReference type="Proteomes" id="UP000006591"/>
    </source>
</evidence>
<proteinExistence type="inferred from homology"/>
<accession>A0A0E0HTA5</accession>
<keyword evidence="5" id="KW-0206">Cytoskeleton</keyword>
<dbReference type="Pfam" id="PF06886">
    <property type="entry name" value="TPX2"/>
    <property type="match status" value="1"/>
</dbReference>
<feature type="compositionally biased region" description="Polar residues" evidence="7">
    <location>
        <begin position="75"/>
        <end position="94"/>
    </location>
</feature>
<feature type="compositionally biased region" description="Low complexity" evidence="7">
    <location>
        <begin position="319"/>
        <end position="332"/>
    </location>
</feature>
<feature type="compositionally biased region" description="Polar residues" evidence="7">
    <location>
        <begin position="370"/>
        <end position="385"/>
    </location>
</feature>
<feature type="region of interest" description="Disordered" evidence="7">
    <location>
        <begin position="283"/>
        <end position="386"/>
    </location>
</feature>
<evidence type="ECO:0000256" key="7">
    <source>
        <dbReference type="SAM" id="MobiDB-lite"/>
    </source>
</evidence>
<dbReference type="AlphaFoldDB" id="A0A0E0HTA5"/>
<dbReference type="Proteomes" id="UP000006591">
    <property type="component" value="Chromosome 6"/>
</dbReference>
<keyword evidence="4" id="KW-0493">Microtubule</keyword>
<protein>
    <recommendedName>
        <fullName evidence="8">TPX2 C-terminal domain-containing protein</fullName>
    </recommendedName>
</protein>
<evidence type="ECO:0000256" key="5">
    <source>
        <dbReference type="ARBA" id="ARBA00023212"/>
    </source>
</evidence>
<evidence type="ECO:0000256" key="1">
    <source>
        <dbReference type="ARBA" id="ARBA00004245"/>
    </source>
</evidence>
<dbReference type="OMA" id="NFRANPM"/>
<reference evidence="9" key="1">
    <citation type="submission" date="2015-04" db="UniProtKB">
        <authorList>
            <consortium name="EnsemblPlants"/>
        </authorList>
    </citation>
    <scope>IDENTIFICATION</scope>
    <source>
        <strain evidence="9">SL10</strain>
    </source>
</reference>
<dbReference type="PANTHER" id="PTHR31358:SF15">
    <property type="entry name" value="OS06G0606800 PROTEIN"/>
    <property type="match status" value="1"/>
</dbReference>
<organism evidence="9">
    <name type="scientific">Oryza nivara</name>
    <name type="common">Indian wild rice</name>
    <name type="synonym">Oryza sativa f. spontanea</name>
    <dbReference type="NCBI Taxonomy" id="4536"/>
    <lineage>
        <taxon>Eukaryota</taxon>
        <taxon>Viridiplantae</taxon>
        <taxon>Streptophyta</taxon>
        <taxon>Embryophyta</taxon>
        <taxon>Tracheophyta</taxon>
        <taxon>Spermatophyta</taxon>
        <taxon>Magnoliopsida</taxon>
        <taxon>Liliopsida</taxon>
        <taxon>Poales</taxon>
        <taxon>Poaceae</taxon>
        <taxon>BOP clade</taxon>
        <taxon>Oryzoideae</taxon>
        <taxon>Oryzeae</taxon>
        <taxon>Oryzinae</taxon>
        <taxon>Oryza</taxon>
    </lineage>
</organism>
<evidence type="ECO:0000313" key="9">
    <source>
        <dbReference type="EnsemblPlants" id="ONIVA06G24270.1"/>
    </source>
</evidence>
<reference evidence="9" key="2">
    <citation type="submission" date="2018-04" db="EMBL/GenBank/DDBJ databases">
        <title>OnivRS2 (Oryza nivara Reference Sequence Version 2).</title>
        <authorList>
            <person name="Zhang J."/>
            <person name="Kudrna D."/>
            <person name="Lee S."/>
            <person name="Talag J."/>
            <person name="Rajasekar S."/>
            <person name="Welchert J."/>
            <person name="Hsing Y.-I."/>
            <person name="Wing R.A."/>
        </authorList>
    </citation>
    <scope>NUCLEOTIDE SEQUENCE [LARGE SCALE GENOMIC DNA]</scope>
    <source>
        <strain evidence="9">SL10</strain>
    </source>
</reference>
<evidence type="ECO:0000259" key="8">
    <source>
        <dbReference type="Pfam" id="PF06886"/>
    </source>
</evidence>
<comment type="similarity">
    <text evidence="2">Belongs to the TPX2 family.</text>
</comment>
<name>A0A0E0HTA5_ORYNI</name>
<dbReference type="Gramene" id="ONIVA06G24270.1">
    <property type="protein sequence ID" value="ONIVA06G24270.1"/>
    <property type="gene ID" value="ONIVA06G24270"/>
</dbReference>
<evidence type="ECO:0000256" key="3">
    <source>
        <dbReference type="ARBA" id="ARBA00022490"/>
    </source>
</evidence>
<dbReference type="GO" id="GO:0005874">
    <property type="term" value="C:microtubule"/>
    <property type="evidence" value="ECO:0007669"/>
    <property type="project" value="UniProtKB-KW"/>
</dbReference>